<organism evidence="1 2">
    <name type="scientific">Oharaeibacter diazotrophicus</name>
    <dbReference type="NCBI Taxonomy" id="1920512"/>
    <lineage>
        <taxon>Bacteria</taxon>
        <taxon>Pseudomonadati</taxon>
        <taxon>Pseudomonadota</taxon>
        <taxon>Alphaproteobacteria</taxon>
        <taxon>Hyphomicrobiales</taxon>
        <taxon>Pleomorphomonadaceae</taxon>
        <taxon>Oharaeibacter</taxon>
    </lineage>
</organism>
<accession>A0A4R6RCI2</accession>
<evidence type="ECO:0000313" key="2">
    <source>
        <dbReference type="Proteomes" id="UP000294547"/>
    </source>
</evidence>
<keyword evidence="2" id="KW-1185">Reference proteome</keyword>
<dbReference type="Gene3D" id="3.40.50.300">
    <property type="entry name" value="P-loop containing nucleotide triphosphate hydrolases"/>
    <property type="match status" value="1"/>
</dbReference>
<dbReference type="SUPFAM" id="SSF52540">
    <property type="entry name" value="P-loop containing nucleoside triphosphate hydrolases"/>
    <property type="match status" value="1"/>
</dbReference>
<dbReference type="RefSeq" id="WP_126538298.1">
    <property type="nucleotide sequence ID" value="NZ_BSPM01000009.1"/>
</dbReference>
<proteinExistence type="predicted"/>
<dbReference type="Proteomes" id="UP000294547">
    <property type="component" value="Unassembled WGS sequence"/>
</dbReference>
<sequence>MSSPSDPRTDRSSEPAAVDRPCIVLAHPRTGSSLLMQTLALLGMPWIGRVRRDDLGEDANPRGYYEDPEVLARGLTVGEVARVGPVDGRAVKIGLANMTAPGRIGQWRAWEAGGARILVPFRHPLESAVSQRAFTPRMAEPRALFEAVTAFLYGHARDHAALASILTREVPALAERTTPIAYTRHLEDPAGFVEDVRRHAGLPADPARQAAAVANVEAALHRVEAAALPDEQREWYERSPARAVHERLCADARPWDGIAAAAAAGALRASGG</sequence>
<dbReference type="OrthoDB" id="7210452at2"/>
<evidence type="ECO:0000313" key="1">
    <source>
        <dbReference type="EMBL" id="TDP83386.1"/>
    </source>
</evidence>
<evidence type="ECO:0008006" key="3">
    <source>
        <dbReference type="Google" id="ProtNLM"/>
    </source>
</evidence>
<gene>
    <name evidence="1" type="ORF">EDD54_3348</name>
</gene>
<protein>
    <recommendedName>
        <fullName evidence="3">Sulfotransferase family protein</fullName>
    </recommendedName>
</protein>
<dbReference type="InterPro" id="IPR027417">
    <property type="entry name" value="P-loop_NTPase"/>
</dbReference>
<name>A0A4R6RCI2_9HYPH</name>
<reference evidence="1 2" key="1">
    <citation type="submission" date="2019-03" db="EMBL/GenBank/DDBJ databases">
        <title>Genomic Encyclopedia of Type Strains, Phase IV (KMG-IV): sequencing the most valuable type-strain genomes for metagenomic binning, comparative biology and taxonomic classification.</title>
        <authorList>
            <person name="Goeker M."/>
        </authorList>
    </citation>
    <scope>NUCLEOTIDE SEQUENCE [LARGE SCALE GENOMIC DNA]</scope>
    <source>
        <strain evidence="1 2">DSM 102969</strain>
    </source>
</reference>
<comment type="caution">
    <text evidence="1">The sequence shown here is derived from an EMBL/GenBank/DDBJ whole genome shotgun (WGS) entry which is preliminary data.</text>
</comment>
<dbReference type="AlphaFoldDB" id="A0A4R6RCI2"/>
<dbReference type="EMBL" id="SNXY01000009">
    <property type="protein sequence ID" value="TDP83386.1"/>
    <property type="molecule type" value="Genomic_DNA"/>
</dbReference>